<evidence type="ECO:0000256" key="4">
    <source>
        <dbReference type="PROSITE-ProRule" id="PRU00339"/>
    </source>
</evidence>
<keyword evidence="1" id="KW-0677">Repeat</keyword>
<gene>
    <name evidence="7" type="ORF">EXZ61_05760</name>
</gene>
<dbReference type="Pfam" id="PF13432">
    <property type="entry name" value="TPR_16"/>
    <property type="match status" value="1"/>
</dbReference>
<dbReference type="Gene3D" id="1.25.40.10">
    <property type="entry name" value="Tetratricopeptide repeat domain"/>
    <property type="match status" value="1"/>
</dbReference>
<comment type="caution">
    <text evidence="3">Lacks conserved residue(s) required for the propagation of feature annotation.</text>
</comment>
<dbReference type="InterPro" id="IPR011006">
    <property type="entry name" value="CheY-like_superfamily"/>
</dbReference>
<dbReference type="AlphaFoldDB" id="A0A515EM40"/>
<accession>A0A515EM40</accession>
<feature type="repeat" description="TPR" evidence="4">
    <location>
        <begin position="236"/>
        <end position="269"/>
    </location>
</feature>
<dbReference type="InterPro" id="IPR011990">
    <property type="entry name" value="TPR-like_helical_dom_sf"/>
</dbReference>
<protein>
    <submittedName>
        <fullName evidence="7">Response regulator</fullName>
    </submittedName>
</protein>
<evidence type="ECO:0000256" key="3">
    <source>
        <dbReference type="PROSITE-ProRule" id="PRU00169"/>
    </source>
</evidence>
<dbReference type="InterPro" id="IPR051685">
    <property type="entry name" value="Ycf3/AcsC/BcsC/TPR_MFPF"/>
</dbReference>
<evidence type="ECO:0000259" key="6">
    <source>
        <dbReference type="PROSITE" id="PS50110"/>
    </source>
</evidence>
<dbReference type="SMART" id="SM00448">
    <property type="entry name" value="REC"/>
    <property type="match status" value="1"/>
</dbReference>
<name>A0A515EM40_9BURK</name>
<dbReference type="PROSITE" id="PS50110">
    <property type="entry name" value="RESPONSE_REGULATORY"/>
    <property type="match status" value="1"/>
</dbReference>
<dbReference type="SUPFAM" id="SSF48452">
    <property type="entry name" value="TPR-like"/>
    <property type="match status" value="1"/>
</dbReference>
<dbReference type="PANTHER" id="PTHR44943">
    <property type="entry name" value="CELLULOSE SYNTHASE OPERON PROTEIN C"/>
    <property type="match status" value="1"/>
</dbReference>
<reference evidence="8" key="2">
    <citation type="journal article" date="2020" name="Int. J. Syst. Evol. Microbiol.">
        <title>Genomic insights into a novel species Rhodoferax aquaticus sp. nov., isolated from freshwater.</title>
        <authorList>
            <person name="Li T."/>
            <person name="Zhuo Y."/>
            <person name="Jin C.Z."/>
            <person name="Wu X."/>
            <person name="Ko S.R."/>
            <person name="Jin F.J."/>
            <person name="Ahn C.Y."/>
            <person name="Oh H.M."/>
            <person name="Lee H.G."/>
            <person name="Jin L."/>
        </authorList>
    </citation>
    <scope>NUCLEOTIDE SEQUENCE [LARGE SCALE GENOMIC DNA]</scope>
    <source>
        <strain evidence="8">Gr-4</strain>
    </source>
</reference>
<dbReference type="Pfam" id="PF00072">
    <property type="entry name" value="Response_reg"/>
    <property type="match status" value="1"/>
</dbReference>
<evidence type="ECO:0000256" key="5">
    <source>
        <dbReference type="SAM" id="MobiDB-lite"/>
    </source>
</evidence>
<reference evidence="8" key="1">
    <citation type="submission" date="2019-02" db="EMBL/GenBank/DDBJ databases">
        <title>Complete genome sequence of Rhodoferax sp. Gr-4.</title>
        <authorList>
            <person name="Jin L."/>
        </authorList>
    </citation>
    <scope>NUCLEOTIDE SEQUENCE [LARGE SCALE GENOMIC DNA]</scope>
    <source>
        <strain evidence="8">Gr-4</strain>
    </source>
</reference>
<feature type="domain" description="Response regulatory" evidence="6">
    <location>
        <begin position="12"/>
        <end position="132"/>
    </location>
</feature>
<dbReference type="RefSeq" id="WP_142809884.1">
    <property type="nucleotide sequence ID" value="NZ_CP036282.1"/>
</dbReference>
<dbReference type="Gene3D" id="3.40.50.2300">
    <property type="match status" value="1"/>
</dbReference>
<dbReference type="SUPFAM" id="SSF52172">
    <property type="entry name" value="CheY-like"/>
    <property type="match status" value="1"/>
</dbReference>
<dbReference type="PANTHER" id="PTHR44943:SF8">
    <property type="entry name" value="TPR REPEAT-CONTAINING PROTEIN MJ0263"/>
    <property type="match status" value="1"/>
</dbReference>
<dbReference type="KEGG" id="rhg:EXZ61_05760"/>
<evidence type="ECO:0000256" key="1">
    <source>
        <dbReference type="ARBA" id="ARBA00022737"/>
    </source>
</evidence>
<evidence type="ECO:0000313" key="7">
    <source>
        <dbReference type="EMBL" id="QDL53718.1"/>
    </source>
</evidence>
<dbReference type="InterPro" id="IPR019734">
    <property type="entry name" value="TPR_rpt"/>
</dbReference>
<proteinExistence type="predicted"/>
<evidence type="ECO:0000256" key="2">
    <source>
        <dbReference type="ARBA" id="ARBA00022803"/>
    </source>
</evidence>
<feature type="region of interest" description="Disordered" evidence="5">
    <location>
        <begin position="525"/>
        <end position="558"/>
    </location>
</feature>
<dbReference type="SMART" id="SM00028">
    <property type="entry name" value="TPR"/>
    <property type="match status" value="3"/>
</dbReference>
<keyword evidence="2 4" id="KW-0802">TPR repeat</keyword>
<organism evidence="7 8">
    <name type="scientific">Rhodoferax aquaticus</name>
    <dbReference type="NCBI Taxonomy" id="2527691"/>
    <lineage>
        <taxon>Bacteria</taxon>
        <taxon>Pseudomonadati</taxon>
        <taxon>Pseudomonadota</taxon>
        <taxon>Betaproteobacteria</taxon>
        <taxon>Burkholderiales</taxon>
        <taxon>Comamonadaceae</taxon>
        <taxon>Rhodoferax</taxon>
    </lineage>
</organism>
<dbReference type="GO" id="GO:0000160">
    <property type="term" value="P:phosphorelay signal transduction system"/>
    <property type="evidence" value="ECO:0007669"/>
    <property type="project" value="InterPro"/>
</dbReference>
<dbReference type="InterPro" id="IPR001789">
    <property type="entry name" value="Sig_transdc_resp-reg_receiver"/>
</dbReference>
<evidence type="ECO:0000313" key="8">
    <source>
        <dbReference type="Proteomes" id="UP000317365"/>
    </source>
</evidence>
<dbReference type="PROSITE" id="PS50005">
    <property type="entry name" value="TPR"/>
    <property type="match status" value="1"/>
</dbReference>
<dbReference type="Proteomes" id="UP000317365">
    <property type="component" value="Chromosome"/>
</dbReference>
<sequence>MMQFDEDLSSCSALVVDGNPTSRSILISQLRDFGVGKVAQAARASDARRQLEFRSFDFVLCELNFHGDDRSGQDLLDDLRRNQLLPFSTIFIMITGEATYARVAEAAESALDGYLLKPHKATHLAERLRQARIRKKSFKEIFDAIEAEDFNQAAELCLARFESKGMFWLYAARVGAELLLRLDRTNDAQTLYKAVVAAKTLPWARLGIARAQLDAGQLTQATHTLENLISSEPNYADAYDVMGRAHFELGRFDQSLETYRMAASMTPGSITRLQNLAMMCYYAGDHEEAERLLDRTTRMGLESKMFDCQTLVLLAFTRLESTDRKGLLRCVDDFERLIEKNPDDPRQRRLARIVTTLSLIQDSQFALSVEAVRAMGATVKDMDFDFESANNLLALMAHLARQAIQLDDIEPVIDQLGLRFCNTRALTELLASSAQAHPPYAERIRACQVKVLEYAETAVSLSLAGKATAAVTNLIVFGTETLSARLIDNAMQMIYRHRAKIEDATKLEAQVQELRIRSGSAKLSLGEKKRQAGGLTLRTGRRAPPPKVDSDDDDSQLDLAFVPTRTAAPPKAPAPSSPAAAFMAMAARNKA</sequence>
<dbReference type="EMBL" id="CP036282">
    <property type="protein sequence ID" value="QDL53718.1"/>
    <property type="molecule type" value="Genomic_DNA"/>
</dbReference>
<keyword evidence="8" id="KW-1185">Reference proteome</keyword>